<evidence type="ECO:0000256" key="1">
    <source>
        <dbReference type="SAM" id="SignalP"/>
    </source>
</evidence>
<reference evidence="3 4" key="1">
    <citation type="submission" date="2016-11" db="EMBL/GenBank/DDBJ databases">
        <authorList>
            <person name="Jaros S."/>
            <person name="Januszkiewicz K."/>
            <person name="Wedrychowicz H."/>
        </authorList>
    </citation>
    <scope>NUCLEOTIDE SEQUENCE [LARGE SCALE GENOMIC DNA]</scope>
    <source>
        <strain evidence="3 4">DSM 26883</strain>
    </source>
</reference>
<organism evidence="3 4">
    <name type="scientific">Bacteroides faecichinchillae</name>
    <dbReference type="NCBI Taxonomy" id="871325"/>
    <lineage>
        <taxon>Bacteria</taxon>
        <taxon>Pseudomonadati</taxon>
        <taxon>Bacteroidota</taxon>
        <taxon>Bacteroidia</taxon>
        <taxon>Bacteroidales</taxon>
        <taxon>Bacteroidaceae</taxon>
        <taxon>Bacteroides</taxon>
    </lineage>
</organism>
<evidence type="ECO:0000313" key="4">
    <source>
        <dbReference type="Proteomes" id="UP000184436"/>
    </source>
</evidence>
<dbReference type="STRING" id="871325.SAMN05444349_101233"/>
<evidence type="ECO:0000259" key="2">
    <source>
        <dbReference type="Pfam" id="PF07883"/>
    </source>
</evidence>
<evidence type="ECO:0000313" key="3">
    <source>
        <dbReference type="EMBL" id="SHE35022.1"/>
    </source>
</evidence>
<dbReference type="InterPro" id="IPR013096">
    <property type="entry name" value="Cupin_2"/>
</dbReference>
<gene>
    <name evidence="3" type="ORF">SAMN05444349_101233</name>
</gene>
<name>A0A1M4SSA8_9BACE</name>
<keyword evidence="1" id="KW-0732">Signal</keyword>
<dbReference type="CDD" id="cd02233">
    <property type="entry name" value="cupin_HNL-like"/>
    <property type="match status" value="1"/>
</dbReference>
<dbReference type="SUPFAM" id="SSF51182">
    <property type="entry name" value="RmlC-like cupins"/>
    <property type="match status" value="1"/>
</dbReference>
<dbReference type="EMBL" id="FQVD01000001">
    <property type="protein sequence ID" value="SHE35022.1"/>
    <property type="molecule type" value="Genomic_DNA"/>
</dbReference>
<dbReference type="InterPro" id="IPR011051">
    <property type="entry name" value="RmlC_Cupin_sf"/>
</dbReference>
<feature type="signal peptide" evidence="1">
    <location>
        <begin position="1"/>
        <end position="19"/>
    </location>
</feature>
<dbReference type="Gene3D" id="2.60.120.10">
    <property type="entry name" value="Jelly Rolls"/>
    <property type="match status" value="1"/>
</dbReference>
<dbReference type="PANTHER" id="PTHR43698:SF1">
    <property type="entry name" value="BLL4564 PROTEIN"/>
    <property type="match status" value="1"/>
</dbReference>
<dbReference type="RefSeq" id="WP_245798439.1">
    <property type="nucleotide sequence ID" value="NZ_FQVD01000001.1"/>
</dbReference>
<feature type="chain" id="PRO_5012793167" evidence="1">
    <location>
        <begin position="20"/>
        <end position="174"/>
    </location>
</feature>
<keyword evidence="4" id="KW-1185">Reference proteome</keyword>
<proteinExistence type="predicted"/>
<accession>A0A1M4SSA8</accession>
<sequence length="174" mass="19064">MRTKVAMIACMFVVSMVLSSCNHSKQSSNSKMEDNKMKNEVVTSNEPLFGLGESISANFTGEAWLQPLSSVDEYDCSLYNVTFAPGTRNNWHSHAVGQILLCTEGIGYYQEKGKAARRLVPGSVVNIPANTLHWHGAAPDSRFTHIGITPKVGENSAEWGDPVTDEEYNVAVKL</sequence>
<feature type="domain" description="Cupin type-2" evidence="2">
    <location>
        <begin position="81"/>
        <end position="138"/>
    </location>
</feature>
<dbReference type="AlphaFoldDB" id="A0A1M4SSA8"/>
<dbReference type="Proteomes" id="UP000184436">
    <property type="component" value="Unassembled WGS sequence"/>
</dbReference>
<dbReference type="PROSITE" id="PS51257">
    <property type="entry name" value="PROKAR_LIPOPROTEIN"/>
    <property type="match status" value="1"/>
</dbReference>
<dbReference type="InterPro" id="IPR047263">
    <property type="entry name" value="HNL-like_cupin"/>
</dbReference>
<dbReference type="Pfam" id="PF07883">
    <property type="entry name" value="Cupin_2"/>
    <property type="match status" value="1"/>
</dbReference>
<dbReference type="PANTHER" id="PTHR43698">
    <property type="entry name" value="RIBD C-TERMINAL DOMAIN CONTAINING PROTEIN"/>
    <property type="match status" value="1"/>
</dbReference>
<dbReference type="InterPro" id="IPR014710">
    <property type="entry name" value="RmlC-like_jellyroll"/>
</dbReference>
<protein>
    <submittedName>
        <fullName evidence="3">Cupin domain protein</fullName>
    </submittedName>
</protein>